<evidence type="ECO:0000259" key="4">
    <source>
        <dbReference type="Pfam" id="PF08450"/>
    </source>
</evidence>
<evidence type="ECO:0000313" key="5">
    <source>
        <dbReference type="EMBL" id="QJR37388.1"/>
    </source>
</evidence>
<feature type="domain" description="SMP-30/Gluconolactonase/LRE-like region" evidence="4">
    <location>
        <begin position="152"/>
        <end position="260"/>
    </location>
</feature>
<dbReference type="KEGG" id="ggr:HKW67_18675"/>
<dbReference type="Pfam" id="PF08450">
    <property type="entry name" value="SGL"/>
    <property type="match status" value="1"/>
</dbReference>
<feature type="region of interest" description="Disordered" evidence="2">
    <location>
        <begin position="519"/>
        <end position="542"/>
    </location>
</feature>
<dbReference type="PANTHER" id="PTHR47197">
    <property type="entry name" value="PROTEIN NIRF"/>
    <property type="match status" value="1"/>
</dbReference>
<dbReference type="InterPro" id="IPR051200">
    <property type="entry name" value="Host-pathogen_enzymatic-act"/>
</dbReference>
<evidence type="ECO:0000313" key="6">
    <source>
        <dbReference type="Proteomes" id="UP000500938"/>
    </source>
</evidence>
<dbReference type="EMBL" id="CP053085">
    <property type="protein sequence ID" value="QJR37388.1"/>
    <property type="molecule type" value="Genomic_DNA"/>
</dbReference>
<dbReference type="Proteomes" id="UP000500938">
    <property type="component" value="Chromosome"/>
</dbReference>
<organism evidence="5 6">
    <name type="scientific">Gemmatimonas groenlandica</name>
    <dbReference type="NCBI Taxonomy" id="2732249"/>
    <lineage>
        <taxon>Bacteria</taxon>
        <taxon>Pseudomonadati</taxon>
        <taxon>Gemmatimonadota</taxon>
        <taxon>Gemmatimonadia</taxon>
        <taxon>Gemmatimonadales</taxon>
        <taxon>Gemmatimonadaceae</taxon>
        <taxon>Gemmatimonas</taxon>
    </lineage>
</organism>
<dbReference type="AlphaFoldDB" id="A0A6M4ITD9"/>
<dbReference type="Gene3D" id="3.40.720.10">
    <property type="entry name" value="Alkaline Phosphatase, subunit A"/>
    <property type="match status" value="1"/>
</dbReference>
<gene>
    <name evidence="5" type="ORF">HKW67_18675</name>
</gene>
<evidence type="ECO:0000256" key="2">
    <source>
        <dbReference type="SAM" id="MobiDB-lite"/>
    </source>
</evidence>
<keyword evidence="6" id="KW-1185">Reference proteome</keyword>
<dbReference type="GO" id="GO:0016788">
    <property type="term" value="F:hydrolase activity, acting on ester bonds"/>
    <property type="evidence" value="ECO:0007669"/>
    <property type="project" value="InterPro"/>
</dbReference>
<accession>A0A6M4ITD9</accession>
<feature type="chain" id="PRO_5027122222" evidence="3">
    <location>
        <begin position="20"/>
        <end position="825"/>
    </location>
</feature>
<keyword evidence="1" id="KW-0378">Hydrolase</keyword>
<dbReference type="SUPFAM" id="SSF53649">
    <property type="entry name" value="Alkaline phosphatase-like"/>
    <property type="match status" value="1"/>
</dbReference>
<dbReference type="InterPro" id="IPR013658">
    <property type="entry name" value="SGL"/>
</dbReference>
<dbReference type="Gene3D" id="2.130.10.10">
    <property type="entry name" value="YVTN repeat-like/Quinoprotein amine dehydrogenase"/>
    <property type="match status" value="2"/>
</dbReference>
<feature type="compositionally biased region" description="Basic and acidic residues" evidence="2">
    <location>
        <begin position="522"/>
        <end position="536"/>
    </location>
</feature>
<dbReference type="RefSeq" id="WP_171226823.1">
    <property type="nucleotide sequence ID" value="NZ_CP053085.1"/>
</dbReference>
<feature type="signal peptide" evidence="3">
    <location>
        <begin position="1"/>
        <end position="19"/>
    </location>
</feature>
<dbReference type="InterPro" id="IPR015943">
    <property type="entry name" value="WD40/YVTN_repeat-like_dom_sf"/>
</dbReference>
<dbReference type="SUPFAM" id="SSF50969">
    <property type="entry name" value="YVTN repeat-like/Quinoprotein amine dehydrogenase"/>
    <property type="match status" value="1"/>
</dbReference>
<name>A0A6M4ITD9_9BACT</name>
<dbReference type="InterPro" id="IPR011044">
    <property type="entry name" value="Quino_amine_DH_bsu"/>
</dbReference>
<protein>
    <submittedName>
        <fullName evidence="5">Bifunctional YncE family protein/alkaline phosphatase family protein</fullName>
    </submittedName>
</protein>
<reference evidence="5 6" key="1">
    <citation type="submission" date="2020-05" db="EMBL/GenBank/DDBJ databases">
        <title>Complete genome sequence of Gemmatimonas greenlandica TET16.</title>
        <authorList>
            <person name="Zeng Y."/>
        </authorList>
    </citation>
    <scope>NUCLEOTIDE SEQUENCE [LARGE SCALE GENOMIC DNA]</scope>
    <source>
        <strain evidence="5 6">TET16</strain>
    </source>
</reference>
<dbReference type="InterPro" id="IPR017850">
    <property type="entry name" value="Alkaline_phosphatase_core_sf"/>
</dbReference>
<proteinExistence type="predicted"/>
<keyword evidence="3" id="KW-0732">Signal</keyword>
<feature type="region of interest" description="Disordered" evidence="2">
    <location>
        <begin position="758"/>
        <end position="779"/>
    </location>
</feature>
<dbReference type="InterPro" id="IPR007312">
    <property type="entry name" value="Phosphoesterase"/>
</dbReference>
<sequence>MGYSDFLARAVGVSAVAFACSACSQVSSDSAPTNAAEPQRLPTGAMLDPAGARSDVGSFPLAVVASPDSAYLLLLLNGWRQQGVQVVDRRTGAVVQTAEQSAAFIGLAFSPDGRTLYASGGNTDAVYRYGWNGKRLARKDSLTIRTKWNARASGTSYPAGLAVSRDGRRLYVTENLADSVAIVDLASGAVIQRVASGRYPYAVVVGANGDVFVSSWGTRDVHVFREHPDGLVAETRIPVERHPSTLLLSANGERLFAVSASTDAISVVDTRRRTVVSTLRDPTPANLGQGSTPMGLQLSGDGATLYVTEGDNNAVAVFALSAATAGRGSGVKDSLLGRAPVGWYPVAAAIVGDTLHVVDAKGRGTAPNPRLPQPGATDAAARAVSYTAGQINGTITRLAVADLGGSRLEQLSARVVRANHWENRATAAGMPPVTHVIYVIKENRTYDQVLGDLPQGDGDTSLVFFPRSNSPNHHALAERFGLFDRFFVNAEVSADGHNWSMAAYTTDYTQKTVPSNYSSRGRSYDYEGTNRGRVPLDDGDDDAAEPANGYLWDLAQRKGITFRNFGEFVAPERTTGAAPAGYRGLKPFLRANTSRAFPGYDLDIPDQRRADVWISELQGFAAAGAMPRLQIVRLPNDHTSGASAGKPTPQAYMADNDLALGRMIEALSNTAFWEKTAVFVLEDDAQAGPDHVDSHRSVLLVISPWARAGLHRRFVNTTDVIATMETILGLDALSPFDHYGRPLREIWRTSPDVRPYRALTPSVPLTDRNPGRGRGADESRQLDLRYEDVAEEDLFNRILWRSIKGPAHPYPGPTRMSAAEVLRSW</sequence>
<evidence type="ECO:0000256" key="3">
    <source>
        <dbReference type="SAM" id="SignalP"/>
    </source>
</evidence>
<dbReference type="PANTHER" id="PTHR47197:SF3">
    <property type="entry name" value="DIHYDRO-HEME D1 DEHYDROGENASE"/>
    <property type="match status" value="1"/>
</dbReference>
<evidence type="ECO:0000256" key="1">
    <source>
        <dbReference type="ARBA" id="ARBA00022801"/>
    </source>
</evidence>
<dbReference type="Pfam" id="PF04185">
    <property type="entry name" value="Phosphoesterase"/>
    <property type="match status" value="1"/>
</dbReference>